<evidence type="ECO:0000256" key="13">
    <source>
        <dbReference type="ARBA" id="ARBA00023175"/>
    </source>
</evidence>
<keyword evidence="32" id="KW-1185">Reference proteome</keyword>
<comment type="subcellular location">
    <subcellularLocation>
        <location evidence="1">Cytoplasm</location>
        <location evidence="1">Cytoskeleton</location>
        <location evidence="1">Flagellum axoneme</location>
    </subcellularLocation>
</comment>
<sequence length="4382" mass="497522">MDAEGRSMLLCPVLVLIGQSKGQTVLPLPQSAFQEDKSMKLKDKVHILESAAVTWAQQIKNVLNADPEAALKEPGAYPGPLVELDFWTERAENLNSLHRQLTSDKIQKVVNFLEKVKSTYHPAFKRLIDELELAQQEAGDNVKFLSPLRANLDKLNLMDDFPGLADLFKPLMHMIMLIWKHSKYYNKAARVVTLMREICNDLIMQARKFLPGEELIQMEPNEAIEKLRLMLKVLGTFKSHYFDYKARTSTETPENPWKFQNSALFSRLDAFLERCHDMLDVQSTCLQFGKLERVEIGGTKGRILTAGVKQIHADFLVAVEKFQGVQYDVLDVDEKQFAKDFYQFRSSIKELERRLGAIILQAFDESCTVSATFKLLESFEGLLERESIACTLEKKNVELLLGFGRDLEEVSDIFYRNNRAPPVNKNAAPKSGAVAWVRGLVERVEEPMAKLRNMNKAVLDTEEAKQIQKSYSSLMAAMADYERVNTEDWCKQVTSTSAEKLNQPLLQFEDTEIGQKLGLLAVNFDPDLVRLLRETKYFLLLKVSSIPESALKIFEQGDIFRQQIGNLDLIVGIHNKIQKTLLPVEKPLIQTKLDAVDAALKKGLQILTWNSPNIDDYIHEVMELVKEVESMLSTIKDNVKETKQILKTWETNLMFDRKEGRVYTFEELKDSCKQLIQQRNSQIQEDGKKIIKLLSNSNRTLKVGKASPSWKAYVNFVSEIVIDGFAAAIIATVRYLRDQIDPDLMAKNETSPLLEIKLELVAPDILWQPDLGDDGVRRMFNTWLNGFMSIGTLMKRLDIGEGTYLKELEEDYEVYNEMSCVHEIVLANEAKCNDFKEHYVKYSYLWTKDLPTALKEFVEEEGEQLEDGTKDDPPLAKFEEQIAKYKGIEKEIQALPTNSNLGWIKVDAKPLKQALSTWASKWVYLYTHYLQDKVVNSMGDLYQFMNTTNSTLDIKVGKEEQAEEEEEGHEEPPVVEDDPETAAEAKKAREEETRRTLYGIMSCMRDIRKRTDRTDTMFEPLKDTVAALQNFGINLGDQVLKQLEESPLAWKALKKKMFQRREQLAPLQQAEAIEVRRRSDAFAEKVEDFRKFFMKTAPFFVNDEEIKLEHVAPAYKILDQFHHGSNTGIPTPLVSMSLHWHMLCLLFRYVSDYIMLQRCGEELQHLKALWDTVGTIMFTFSDWYKTPWDKIDVEFLVEETKKLAKEVKLLNKAVRNYDVFRMLEEALKAMLTSLPLVQDLHHPAMRDRHWKQLMQATGKQFVMDEKFCLGDLIALELHNFVDACSEIVDRAQKELIIEKALKKIDETWAGLKLEFPPYQDTEIVQLQVDDAITEALETDNLALQNMSGGKYVQGNPKFLEMVTNWQKKLGTVDVVLSTWQDVQKKWQALESIFVGSADIRVQLPEDSKRFDGVNADFQDLMRGAADITNTVEACNLEGRQERLDGMLEQLEMCEKALQDYLETKRIAFPRFYFVAPADLLDILSKGSNPQLIIRHLPKNFDNVHNLEFKKDEAGDPTKIAIGMYSGEKEFVKFDGDCVCDGPVETWLQTVVDSMKAALIAEFKAAIPPYDEMPRTKWLFNWSAQNTIVVTRTFFTQEVNEAFDELEEGNEDALKAEWDKQVSQLADLIVLINGELTGLERKKLITLCTIDVHARDVVQRLIDERVEDGTCFQWQSQLRYFQNEKTKTCQVNICDAEIMYNYEYIGNCGCLCITPLTDRCYITLTQAQRLVLGGAPAGPAGTGKTETTKDLARALGIQCYVFNCSDQMDYKAMGQIYKGLAQTGAWGCFDEFNRIPVAVLSVCSTQYKTVLDAIRARKEKFLFEEVEIGLKHTVMAFITMNPGYPGRAELPESLKALFRPVSMVLPDLGLICEIMLMAEGFQQSKLLSRKFVILYKLCEDLLSKARHYDWKLRAIKTTLYVAGGMKRDAPELSEDKVLLRALRDFNLGKLTADDTGIFMGLLNDLFPKTLDQVPRAVDMNFEKKVKEAAVEMGCQPDETFCLKISQLREILVVRWSVFLLGPAGCGKTAIWKTLMRATNNNGEKAIYKPINPKSVTRNELYGLLHPSTREWKEGLMSVTFRDMANNLTNKHQWIVLDGDIDAEWIESMNTVMDDNKMLTLASNERIPLTPSMRLLLEINHMNHCSPATVSRGGVIFVNAEDVGWKPVVDSWIETLEATEYRPLLTTLFSRYVDKSMEHCRRNFKSVVQLPAVSQAMTICKILEGILPQESVRGAPPPDKKVLEYHFVFACVWAFGSCMLVDKVSDYRTQFSKWWVSEWKNVQFPEKGLVFDYYVDDSQCLMVPWDDKVEPFTYTPGMDFNSVFVPTVETTRLTYFLDSLVGNKHYVMFVGNTGTGKSAIMKNKLRNMDPETMCSYTINMNSFSDAPSLQVIMEQPLEKKSGVRFGPPGSRRMVYFIDDMNMPFVDKYDTQSAIELARQFVDYRGWYDKIKIVLKEIISCQYCACMNPTAGSFQITPRMQRHFVTFAVQMPGVDIVRSIYIQVVEGHLASFDPDVAKMGVKLVDATIELHGQVMNNFLPSAVKFHYQFNLRELSNITQGLTRMTKEYFKSPLKVARLWNCECERSLKDRMISANDMSVFDGFREAVSKKYFNDLGFEAVEAQPRLFASFTTVSADDTPIYNEVEGFESLKKTLDDKLVEYNETNAVMELVLFQQAIEHICRITRIIDLPCGNAMLVGVGGSGKQSLAKLASFICGYGVFQISVTSTYGINDFKENLLSLYTKAGMKGTPITFLMTDNQIVDERFLVYINDLLSTGYIADLCTPEDRDNFSNAVRAECKQAGIIDTAENLWDFFIAKVRKFLHVILCFSPVGDKFRIRARQFPALVNCTQFDWFHGWPEEALISVAQRFLKDVPDIEDENREKIALHMAYAHQMVTDASRRYLESFRRYNYTTPKSYLELIAFYKLLLNNKREELSAAKTRLQNGLEKIAQASAQVADLQTALKEEQIIVEEKKAKTDALIVNIGQEKAVVDEAVEAGREDEENCAKLQSEVQAFQEECSRDLAAAEPVIADAEAALNSLDKASLGELKSFGSPAAEVVQVVSACMVLTAPGGKIPKDLSWNAGKKFMGNVDAFLKSLLNFDKDNVPVNCVEKVEKDYLVNPNFTADYIRTKSGAAAGLCGWVSNICKYFRIYQVVAPKRASLAEANKKLEGANKKLTGIRAKVKELQDRVAVLEESLMKATEDKNAAVAQAEKTGKKAQLADRLINGLSGENKRWNEEIAKFEVAEGKLVGDVLLASAFVSYAGPFNMHFRVQLVDEKWNPDIISKGIPFTEGVKPLDMLTDGKKKARWANEGLPSDPLSIENGAIITNASRWSLIIDPQLQGIKWIQNREEPNGLVIVQQSQPRYLDKVINAIENGLPLLLENLPEDIDAVLDPVIGKVTMKRGRNIVMIIGDAEVEYDANFRMYLQTKLANPHYKPEIAAQTTLLNFCVTEKGLEDQLLALVVDHERPDLQEQAANLVRQLGEYTITLTELEDNLLWRLANSQGDILEDIELIENLEETKRTATDIEQKVKLAKTTEVDISKAREVYRPVAARGSLVYFLIDNLNGLDRCYHYSMANFVAILRKGMDQTPGSKDESMVPEAKRLGEEVDITKRVELLIESTSYTVFAYVAQGLFERHKLIAATQLCMAILKSTGELKHDKFDFLLRGPRVMGVDNPLSDWINDSVWGSVQALKELEDYANLPDDLIGSSKRWREWMELERPEDEPVPGDWKRMAEFERLLLFRALRPDRLTAAMARFVTSTIGKDYVTSNPFDLEASFKDASPGVPMFVFLSPGVDVAGSVEALGRQLGFTSDNGGYASVSLGQGQEPIAMNNLNNAHKNGGWVLLQNIHLTIDWTSGPLEKKVDKLAEGAHQDFRLFLSAEPPPLLEKPLPISLLQNSIKLTNEPPEGLKPNLRRAYSQFSEEILESCAKQAEFRMIIFSLCYFHAAMLERKKFGVGNLPNSTSGIGWNMNYPFNTGDLLCCGQCANNYLENNVKVPWDDLRYIFGEIMYGGHIVEDWDRRLANGYLCKYFHEQLLEGMEMFPAFHTPPNTMSHKQVLEYMAENMPPETPLAFGLHPNAEIGFKLREAESFCSNVLLLQPREAGGDGGMSVEEKSKMVLDDLVERLPDNFDLEDIRSRVDDYTPYVMVAIQETERVNILLSEMKRSLAELDLGLKGDLTMSEPMEKLMRALAEDAVPGSWRNLAYPSLRPLGSWLQNLLQRINQLSEWTADLGVPKVVWLSGLFNPQSFLTAVMQTTARRNDWPLDKTVVLTDVTKKQPDQIDAPSRDGAFIHGLTLEGARWDDKVGILDDSRPKQLFCPVPVILIKAVTVDKAEMKDAYQCPVYTTEARFREEVFTAQLKSKHSWIKWTLAGVCLFLDVV</sequence>
<dbReference type="FunFam" id="3.10.490.20:FF:000009">
    <property type="entry name" value="Dynein heavy chain 4"/>
    <property type="match status" value="1"/>
</dbReference>
<dbReference type="FunFam" id="1.10.8.710:FF:000003">
    <property type="entry name" value="Dynein axonemal heavy chain 5"/>
    <property type="match status" value="1"/>
</dbReference>
<comment type="function">
    <text evidence="16">Force generating protein of eukaryotic cilia and flagella. Produces force towards the minus ends of microtubules. Dynein has ATPase activity; the force-producing power stroke is thought to occur on release of ADP.</text>
</comment>
<dbReference type="FunFam" id="1.20.140.100:FF:000001">
    <property type="entry name" value="dynein heavy chain 17, axonemal"/>
    <property type="match status" value="1"/>
</dbReference>
<dbReference type="Pfam" id="PF08393">
    <property type="entry name" value="DHC_N2"/>
    <property type="match status" value="1"/>
</dbReference>
<evidence type="ECO:0000259" key="28">
    <source>
        <dbReference type="Pfam" id="PF17857"/>
    </source>
</evidence>
<evidence type="ECO:0000256" key="11">
    <source>
        <dbReference type="ARBA" id="ARBA00023054"/>
    </source>
</evidence>
<dbReference type="FunFam" id="1.20.920.30:FF:000002">
    <property type="entry name" value="Dynein axonemal heavy chain 3"/>
    <property type="match status" value="1"/>
</dbReference>
<reference evidence="31" key="1">
    <citation type="submission" date="2020-12" db="EMBL/GenBank/DDBJ databases">
        <authorList>
            <person name="Iha C."/>
        </authorList>
    </citation>
    <scope>NUCLEOTIDE SEQUENCE</scope>
</reference>
<evidence type="ECO:0000259" key="22">
    <source>
        <dbReference type="Pfam" id="PF08393"/>
    </source>
</evidence>
<dbReference type="Gene3D" id="1.20.920.20">
    <property type="match status" value="1"/>
</dbReference>
<dbReference type="Gene3D" id="6.10.140.1060">
    <property type="match status" value="1"/>
</dbReference>
<keyword evidence="4" id="KW-0493">Microtubule</keyword>
<feature type="domain" description="Dynein heavy chain C-terminal" evidence="30">
    <location>
        <begin position="4087"/>
        <end position="4379"/>
    </location>
</feature>
<keyword evidence="6" id="KW-0547">Nucleotide-binding</keyword>
<evidence type="ECO:0000256" key="17">
    <source>
        <dbReference type="ARBA" id="ARBA00065818"/>
    </source>
</evidence>
<evidence type="ECO:0000259" key="30">
    <source>
        <dbReference type="Pfam" id="PF18199"/>
    </source>
</evidence>
<keyword evidence="11 18" id="KW-0175">Coiled coil</keyword>
<dbReference type="Pfam" id="PF08385">
    <property type="entry name" value="DHC_N1"/>
    <property type="match status" value="1"/>
</dbReference>
<dbReference type="InterPro" id="IPR042228">
    <property type="entry name" value="Dynein_linker_3"/>
</dbReference>
<evidence type="ECO:0000313" key="31">
    <source>
        <dbReference type="EMBL" id="CAD7696266.1"/>
    </source>
</evidence>
<evidence type="ECO:0000256" key="14">
    <source>
        <dbReference type="ARBA" id="ARBA00023212"/>
    </source>
</evidence>
<dbReference type="Gene3D" id="1.20.920.30">
    <property type="match status" value="1"/>
</dbReference>
<feature type="region of interest" description="Disordered" evidence="19">
    <location>
        <begin position="959"/>
        <end position="991"/>
    </location>
</feature>
<evidence type="ECO:0000259" key="21">
    <source>
        <dbReference type="Pfam" id="PF08385"/>
    </source>
</evidence>
<dbReference type="FunFam" id="1.20.920.20:FF:000001">
    <property type="entry name" value="dynein heavy chain 2, axonemal"/>
    <property type="match status" value="1"/>
</dbReference>
<keyword evidence="5" id="KW-0677">Repeat</keyword>
<dbReference type="Gene3D" id="3.10.490.20">
    <property type="match status" value="1"/>
</dbReference>
<evidence type="ECO:0000313" key="32">
    <source>
        <dbReference type="Proteomes" id="UP000708148"/>
    </source>
</evidence>
<organism evidence="31 32">
    <name type="scientific">Ostreobium quekettii</name>
    <dbReference type="NCBI Taxonomy" id="121088"/>
    <lineage>
        <taxon>Eukaryota</taxon>
        <taxon>Viridiplantae</taxon>
        <taxon>Chlorophyta</taxon>
        <taxon>core chlorophytes</taxon>
        <taxon>Ulvophyceae</taxon>
        <taxon>TCBD clade</taxon>
        <taxon>Bryopsidales</taxon>
        <taxon>Ostreobineae</taxon>
        <taxon>Ostreobiaceae</taxon>
        <taxon>Ostreobium</taxon>
    </lineage>
</organism>
<feature type="compositionally biased region" description="Acidic residues" evidence="19">
    <location>
        <begin position="961"/>
        <end position="981"/>
    </location>
</feature>
<dbReference type="Proteomes" id="UP000708148">
    <property type="component" value="Unassembled WGS sequence"/>
</dbReference>
<proteinExistence type="inferred from homology"/>
<gene>
    <name evidence="31" type="ORF">OSTQU699_LOCUS1627</name>
</gene>
<evidence type="ECO:0000256" key="6">
    <source>
        <dbReference type="ARBA" id="ARBA00022741"/>
    </source>
</evidence>
<dbReference type="FunFam" id="1.20.1270.280:FF:000003">
    <property type="entry name" value="Dynein axonemal heavy chain 17"/>
    <property type="match status" value="1"/>
</dbReference>
<dbReference type="EMBL" id="CAJHUC010000453">
    <property type="protein sequence ID" value="CAD7696266.1"/>
    <property type="molecule type" value="Genomic_DNA"/>
</dbReference>
<dbReference type="Pfam" id="PF18199">
    <property type="entry name" value="Dynein_C"/>
    <property type="match status" value="1"/>
</dbReference>
<dbReference type="InterPro" id="IPR043157">
    <property type="entry name" value="Dynein_AAA1S"/>
</dbReference>
<dbReference type="Gene3D" id="1.10.8.710">
    <property type="match status" value="1"/>
</dbReference>
<dbReference type="GO" id="GO:0008569">
    <property type="term" value="F:minus-end-directed microtubule motor activity"/>
    <property type="evidence" value="ECO:0007669"/>
    <property type="project" value="InterPro"/>
</dbReference>
<dbReference type="OrthoDB" id="10251809at2759"/>
<evidence type="ECO:0000259" key="20">
    <source>
        <dbReference type="Pfam" id="PF03028"/>
    </source>
</evidence>
<evidence type="ECO:0000256" key="19">
    <source>
        <dbReference type="SAM" id="MobiDB-lite"/>
    </source>
</evidence>
<keyword evidence="7" id="KW-0970">Cilium biogenesis/degradation</keyword>
<dbReference type="PANTHER" id="PTHR45703">
    <property type="entry name" value="DYNEIN HEAVY CHAIN"/>
    <property type="match status" value="1"/>
</dbReference>
<keyword evidence="15" id="KW-0966">Cell projection</keyword>
<dbReference type="InterPro" id="IPR041466">
    <property type="entry name" value="Dynein_AAA5_ext"/>
</dbReference>
<evidence type="ECO:0000259" key="24">
    <source>
        <dbReference type="Pfam" id="PF12777"/>
    </source>
</evidence>
<dbReference type="FunFam" id="1.10.8.720:FF:000002">
    <property type="entry name" value="Dynein heavy chain 9, axonemal"/>
    <property type="match status" value="1"/>
</dbReference>
<dbReference type="GO" id="GO:0036156">
    <property type="term" value="C:inner dynein arm"/>
    <property type="evidence" value="ECO:0007669"/>
    <property type="project" value="UniProtKB-ARBA"/>
</dbReference>
<dbReference type="FunFam" id="3.40.50.300:FF:000049">
    <property type="entry name" value="Dynein, axonemal, heavy chain 5"/>
    <property type="match status" value="1"/>
</dbReference>
<feature type="domain" description="Dynein heavy chain AAA lid" evidence="29">
    <location>
        <begin position="3936"/>
        <end position="4080"/>
    </location>
</feature>
<dbReference type="InterPro" id="IPR013594">
    <property type="entry name" value="Dynein_heavy_tail"/>
</dbReference>
<comment type="caution">
    <text evidence="31">The sequence shown here is derived from an EMBL/GenBank/DDBJ whole genome shotgun (WGS) entry which is preliminary data.</text>
</comment>
<feature type="domain" description="Dynein heavy chain AAA module D4" evidence="25">
    <location>
        <begin position="2665"/>
        <end position="2923"/>
    </location>
</feature>
<feature type="domain" description="Dynein heavy chain linker" evidence="22">
    <location>
        <begin position="1156"/>
        <end position="1564"/>
    </location>
</feature>
<dbReference type="InterPro" id="IPR026983">
    <property type="entry name" value="DHC"/>
</dbReference>
<dbReference type="GO" id="GO:0051959">
    <property type="term" value="F:dynein light intermediate chain binding"/>
    <property type="evidence" value="ECO:0007669"/>
    <property type="project" value="InterPro"/>
</dbReference>
<feature type="domain" description="Dynein heavy chain hydrolytic ATP-binding dynein motor region" evidence="23">
    <location>
        <begin position="1699"/>
        <end position="2027"/>
    </location>
</feature>
<evidence type="ECO:0000256" key="8">
    <source>
        <dbReference type="ARBA" id="ARBA00022840"/>
    </source>
</evidence>
<dbReference type="GO" id="GO:0045505">
    <property type="term" value="F:dynein intermediate chain binding"/>
    <property type="evidence" value="ECO:0007669"/>
    <property type="project" value="InterPro"/>
</dbReference>
<dbReference type="InterPro" id="IPR041589">
    <property type="entry name" value="DNAH3_AAA_lid_1"/>
</dbReference>
<dbReference type="Pfam" id="PF12774">
    <property type="entry name" value="AAA_6"/>
    <property type="match status" value="1"/>
</dbReference>
<dbReference type="Pfam" id="PF18198">
    <property type="entry name" value="AAA_lid_11"/>
    <property type="match status" value="1"/>
</dbReference>
<keyword evidence="3" id="KW-0963">Cytoplasm</keyword>
<dbReference type="Pfam" id="PF12780">
    <property type="entry name" value="AAA_8"/>
    <property type="match status" value="1"/>
</dbReference>
<dbReference type="Gene3D" id="3.40.50.300">
    <property type="entry name" value="P-loop containing nucleotide triphosphate hydrolases"/>
    <property type="match status" value="5"/>
</dbReference>
<dbReference type="InterPro" id="IPR042222">
    <property type="entry name" value="Dynein_2_N"/>
</dbReference>
<evidence type="ECO:0000256" key="18">
    <source>
        <dbReference type="SAM" id="Coils"/>
    </source>
</evidence>
<dbReference type="PANTHER" id="PTHR45703:SF8">
    <property type="entry name" value="DYNEINS HEAVY CHAIN"/>
    <property type="match status" value="1"/>
</dbReference>
<evidence type="ECO:0000259" key="25">
    <source>
        <dbReference type="Pfam" id="PF12780"/>
    </source>
</evidence>
<evidence type="ECO:0000256" key="15">
    <source>
        <dbReference type="ARBA" id="ARBA00023273"/>
    </source>
</evidence>
<feature type="coiled-coil region" evidence="18">
    <location>
        <begin position="3160"/>
        <end position="3201"/>
    </location>
</feature>
<evidence type="ECO:0000256" key="10">
    <source>
        <dbReference type="ARBA" id="ARBA00023017"/>
    </source>
</evidence>
<keyword evidence="8" id="KW-0067">ATP-binding</keyword>
<dbReference type="FunFam" id="3.40.50.300:FF:000063">
    <property type="entry name" value="dynein heavy chain 6, axonemal"/>
    <property type="match status" value="1"/>
</dbReference>
<dbReference type="GO" id="GO:0005524">
    <property type="term" value="F:ATP binding"/>
    <property type="evidence" value="ECO:0007669"/>
    <property type="project" value="UniProtKB-KW"/>
</dbReference>
<dbReference type="Pfam" id="PF12781">
    <property type="entry name" value="AAA_9"/>
    <property type="match status" value="1"/>
</dbReference>
<evidence type="ECO:0000256" key="3">
    <source>
        <dbReference type="ARBA" id="ARBA00022490"/>
    </source>
</evidence>
<dbReference type="Gene3D" id="1.20.140.100">
    <property type="entry name" value="Dynein heavy chain, N-terminal domain 2"/>
    <property type="match status" value="1"/>
</dbReference>
<keyword evidence="10" id="KW-0243">Dynein</keyword>
<dbReference type="InterPro" id="IPR004273">
    <property type="entry name" value="Dynein_heavy_D6_P-loop"/>
</dbReference>
<feature type="domain" description="Dynein heavy chain coiled coil stalk" evidence="24">
    <location>
        <begin position="2938"/>
        <end position="3280"/>
    </location>
</feature>
<feature type="domain" description="Dynein heavy chain region D6 P-loop" evidence="20">
    <location>
        <begin position="3783"/>
        <end position="3903"/>
    </location>
</feature>
<evidence type="ECO:0000256" key="2">
    <source>
        <dbReference type="ARBA" id="ARBA00008887"/>
    </source>
</evidence>
<dbReference type="InterPro" id="IPR013602">
    <property type="entry name" value="Dynein_heavy_linker"/>
</dbReference>
<feature type="domain" description="Dynein heavy chain AAA 5 extension" evidence="27">
    <location>
        <begin position="2183"/>
        <end position="2305"/>
    </location>
</feature>
<dbReference type="InterPro" id="IPR024317">
    <property type="entry name" value="Dynein_heavy_chain_D4_dom"/>
</dbReference>
<name>A0A8S1ING0_9CHLO</name>
<dbReference type="Gene3D" id="1.20.58.1120">
    <property type="match status" value="1"/>
</dbReference>
<dbReference type="Pfam" id="PF17852">
    <property type="entry name" value="Dynein_AAA_lid"/>
    <property type="match status" value="1"/>
</dbReference>
<keyword evidence="9" id="KW-0282">Flagellum</keyword>
<dbReference type="Pfam" id="PF12775">
    <property type="entry name" value="AAA_7"/>
    <property type="match status" value="1"/>
</dbReference>
<dbReference type="InterPro" id="IPR024743">
    <property type="entry name" value="Dynein_HC_stalk"/>
</dbReference>
<dbReference type="Gene3D" id="1.20.1270.280">
    <property type="match status" value="1"/>
</dbReference>
<dbReference type="GO" id="GO:0005874">
    <property type="term" value="C:microtubule"/>
    <property type="evidence" value="ECO:0007669"/>
    <property type="project" value="UniProtKB-KW"/>
</dbReference>
<dbReference type="FunFam" id="1.20.58.1120:FF:000001">
    <property type="entry name" value="dynein heavy chain 2, axonemal"/>
    <property type="match status" value="1"/>
</dbReference>
<dbReference type="InterPro" id="IPR043160">
    <property type="entry name" value="Dynein_C_barrel"/>
</dbReference>
<comment type="subunit">
    <text evidence="17">Consists of at least 3 heavy chains (alpha, beta and gamma), 2 intermediate chains and 8 light chains.</text>
</comment>
<dbReference type="Gene3D" id="1.10.472.130">
    <property type="match status" value="1"/>
</dbReference>
<dbReference type="Gene3D" id="1.10.287.2620">
    <property type="match status" value="1"/>
</dbReference>
<comment type="similarity">
    <text evidence="2">Belongs to the dynein heavy chain family.</text>
</comment>
<dbReference type="Gene3D" id="1.10.8.1220">
    <property type="match status" value="1"/>
</dbReference>
<feature type="domain" description="Dynein heavy chain ATP-binding dynein motor region" evidence="26">
    <location>
        <begin position="3306"/>
        <end position="3526"/>
    </location>
</feature>
<keyword evidence="13" id="KW-0505">Motor protein</keyword>
<dbReference type="FunFam" id="3.20.180.20:FF:000001">
    <property type="entry name" value="Dynein axonemal heavy chain 5"/>
    <property type="match status" value="1"/>
</dbReference>
<feature type="domain" description="Dynein heavy chain 3 AAA+ lid" evidence="28">
    <location>
        <begin position="2520"/>
        <end position="2615"/>
    </location>
</feature>
<evidence type="ECO:0000256" key="9">
    <source>
        <dbReference type="ARBA" id="ARBA00022846"/>
    </source>
</evidence>
<dbReference type="InterPro" id="IPR042219">
    <property type="entry name" value="AAA_lid_11_sf"/>
</dbReference>
<keyword evidence="12" id="KW-0969">Cilium</keyword>
<evidence type="ECO:0000259" key="27">
    <source>
        <dbReference type="Pfam" id="PF17852"/>
    </source>
</evidence>
<feature type="domain" description="Dynein heavy chain tail" evidence="21">
    <location>
        <begin position="45"/>
        <end position="617"/>
    </location>
</feature>
<dbReference type="FunFam" id="1.10.287.2620:FF:000002">
    <property type="entry name" value="Dynein heavy chain 2, axonemal"/>
    <property type="match status" value="1"/>
</dbReference>
<dbReference type="GO" id="GO:0036159">
    <property type="term" value="P:inner dynein arm assembly"/>
    <property type="evidence" value="ECO:0007669"/>
    <property type="project" value="UniProtKB-ARBA"/>
</dbReference>
<evidence type="ECO:0000256" key="16">
    <source>
        <dbReference type="ARBA" id="ARBA00058146"/>
    </source>
</evidence>
<feature type="coiled-coil region" evidence="18">
    <location>
        <begin position="3474"/>
        <end position="3536"/>
    </location>
</feature>
<evidence type="ECO:0000256" key="7">
    <source>
        <dbReference type="ARBA" id="ARBA00022794"/>
    </source>
</evidence>
<dbReference type="GO" id="GO:0007018">
    <property type="term" value="P:microtubule-based movement"/>
    <property type="evidence" value="ECO:0007669"/>
    <property type="project" value="InterPro"/>
</dbReference>
<keyword evidence="14" id="KW-0206">Cytoskeleton</keyword>
<evidence type="ECO:0000256" key="1">
    <source>
        <dbReference type="ARBA" id="ARBA00004611"/>
    </source>
</evidence>
<evidence type="ECO:0000256" key="4">
    <source>
        <dbReference type="ARBA" id="ARBA00022701"/>
    </source>
</evidence>
<dbReference type="Gene3D" id="1.10.8.720">
    <property type="entry name" value="Region D6 of dynein motor"/>
    <property type="match status" value="1"/>
</dbReference>
<evidence type="ECO:0000256" key="5">
    <source>
        <dbReference type="ARBA" id="ARBA00022737"/>
    </source>
</evidence>
<dbReference type="InterPro" id="IPR041228">
    <property type="entry name" value="Dynein_C"/>
</dbReference>
<dbReference type="InterPro" id="IPR035706">
    <property type="entry name" value="AAA_9"/>
</dbReference>
<dbReference type="FunFam" id="3.40.50.300:FF:002141">
    <property type="entry name" value="Dynein heavy chain"/>
    <property type="match status" value="1"/>
</dbReference>
<dbReference type="Pfam" id="PF03028">
    <property type="entry name" value="Dynein_heavy"/>
    <property type="match status" value="1"/>
</dbReference>
<evidence type="ECO:0000256" key="12">
    <source>
        <dbReference type="ARBA" id="ARBA00023069"/>
    </source>
</evidence>
<dbReference type="SUPFAM" id="SSF52540">
    <property type="entry name" value="P-loop containing nucleoside triphosphate hydrolases"/>
    <property type="match status" value="4"/>
</dbReference>
<dbReference type="Pfam" id="PF12777">
    <property type="entry name" value="MT"/>
    <property type="match status" value="1"/>
</dbReference>
<feature type="coiled-coil region" evidence="18">
    <location>
        <begin position="2925"/>
        <end position="3015"/>
    </location>
</feature>
<dbReference type="InterPro" id="IPR027417">
    <property type="entry name" value="P-loop_NTPase"/>
</dbReference>
<evidence type="ECO:0000259" key="29">
    <source>
        <dbReference type="Pfam" id="PF18198"/>
    </source>
</evidence>
<dbReference type="Pfam" id="PF17857">
    <property type="entry name" value="AAA_lid_1"/>
    <property type="match status" value="1"/>
</dbReference>
<accession>A0A8S1ING0</accession>
<dbReference type="InterPro" id="IPR041658">
    <property type="entry name" value="AAA_lid_11"/>
</dbReference>
<evidence type="ECO:0000259" key="26">
    <source>
        <dbReference type="Pfam" id="PF12781"/>
    </source>
</evidence>
<protein>
    <submittedName>
        <fullName evidence="31">Uncharacterized protein</fullName>
    </submittedName>
</protein>
<evidence type="ECO:0000259" key="23">
    <source>
        <dbReference type="Pfam" id="PF12774"/>
    </source>
</evidence>
<dbReference type="InterPro" id="IPR035699">
    <property type="entry name" value="AAA_6"/>
</dbReference>
<dbReference type="Gene3D" id="3.20.180.20">
    <property type="entry name" value="Dynein heavy chain, N-terminal domain 2"/>
    <property type="match status" value="1"/>
</dbReference>